<dbReference type="GO" id="GO:0051301">
    <property type="term" value="P:cell division"/>
    <property type="evidence" value="ECO:0007669"/>
    <property type="project" value="UniProtKB-KW"/>
</dbReference>
<evidence type="ECO:0000256" key="5">
    <source>
        <dbReference type="ARBA" id="ARBA00022741"/>
    </source>
</evidence>
<feature type="domain" description="Mur ligase C-terminal" evidence="9">
    <location>
        <begin position="297"/>
        <end position="410"/>
    </location>
</feature>
<dbReference type="Gene3D" id="3.90.190.20">
    <property type="entry name" value="Mur ligase, C-terminal domain"/>
    <property type="match status" value="1"/>
</dbReference>
<evidence type="ECO:0000256" key="4">
    <source>
        <dbReference type="ARBA" id="ARBA00022598"/>
    </source>
</evidence>
<dbReference type="GO" id="GO:0008360">
    <property type="term" value="P:regulation of cell shape"/>
    <property type="evidence" value="ECO:0007669"/>
    <property type="project" value="UniProtKB-KW"/>
</dbReference>
<evidence type="ECO:0000313" key="12">
    <source>
        <dbReference type="Proteomes" id="UP000190837"/>
    </source>
</evidence>
<dbReference type="InterPro" id="IPR036615">
    <property type="entry name" value="Mur_ligase_C_dom_sf"/>
</dbReference>
<evidence type="ECO:0000256" key="8">
    <source>
        <dbReference type="RuleBase" id="RU003664"/>
    </source>
</evidence>
<dbReference type="Pfam" id="PF08245">
    <property type="entry name" value="Mur_ligase_M"/>
    <property type="match status" value="1"/>
</dbReference>
<dbReference type="GO" id="GO:0008764">
    <property type="term" value="F:UDP-N-acetylmuramoylalanine-D-glutamate ligase activity"/>
    <property type="evidence" value="ECO:0007669"/>
    <property type="project" value="UniProtKB-UniRule"/>
</dbReference>
<keyword evidence="5 7" id="KW-0547">Nucleotide-binding</keyword>
<keyword evidence="4 7" id="KW-0436">Ligase</keyword>
<dbReference type="GO" id="GO:0005524">
    <property type="term" value="F:ATP binding"/>
    <property type="evidence" value="ECO:0007669"/>
    <property type="project" value="UniProtKB-UniRule"/>
</dbReference>
<dbReference type="SUPFAM" id="SSF53623">
    <property type="entry name" value="MurD-like peptide ligases, catalytic domain"/>
    <property type="match status" value="1"/>
</dbReference>
<dbReference type="GO" id="GO:0005737">
    <property type="term" value="C:cytoplasm"/>
    <property type="evidence" value="ECO:0007669"/>
    <property type="project" value="UniProtKB-SubCell"/>
</dbReference>
<dbReference type="Gene3D" id="3.40.1190.10">
    <property type="entry name" value="Mur-like, catalytic domain"/>
    <property type="match status" value="1"/>
</dbReference>
<dbReference type="EC" id="6.3.2.9" evidence="7 8"/>
<keyword evidence="7 8" id="KW-0133">Cell shape</keyword>
<organism evidence="11 12">
    <name type="scientific">Cardiobacterium hominis</name>
    <dbReference type="NCBI Taxonomy" id="2718"/>
    <lineage>
        <taxon>Bacteria</taxon>
        <taxon>Pseudomonadati</taxon>
        <taxon>Pseudomonadota</taxon>
        <taxon>Gammaproteobacteria</taxon>
        <taxon>Cardiobacteriales</taxon>
        <taxon>Cardiobacteriaceae</taxon>
        <taxon>Cardiobacterium</taxon>
    </lineage>
</organism>
<reference evidence="12" key="1">
    <citation type="submission" date="2016-04" db="EMBL/GenBank/DDBJ databases">
        <authorList>
            <person name="Tagini F."/>
        </authorList>
    </citation>
    <scope>NUCLEOTIDE SEQUENCE [LARGE SCALE GENOMIC DNA]</scope>
    <source>
        <strain evidence="12">CHUV0807</strain>
    </source>
</reference>
<feature type="domain" description="Mur ligase central" evidence="10">
    <location>
        <begin position="107"/>
        <end position="274"/>
    </location>
</feature>
<dbReference type="InterPro" id="IPR013221">
    <property type="entry name" value="Mur_ligase_cen"/>
</dbReference>
<dbReference type="PANTHER" id="PTHR43692:SF1">
    <property type="entry name" value="UDP-N-ACETYLMURAMOYLALANINE--D-GLUTAMATE LIGASE"/>
    <property type="match status" value="1"/>
</dbReference>
<evidence type="ECO:0000256" key="2">
    <source>
        <dbReference type="ARBA" id="ARBA00004752"/>
    </source>
</evidence>
<dbReference type="HAMAP" id="MF_00639">
    <property type="entry name" value="MurD"/>
    <property type="match status" value="1"/>
</dbReference>
<evidence type="ECO:0000259" key="10">
    <source>
        <dbReference type="Pfam" id="PF08245"/>
    </source>
</evidence>
<dbReference type="UniPathway" id="UPA00219"/>
<keyword evidence="7 8" id="KW-0131">Cell cycle</keyword>
<comment type="function">
    <text evidence="7 8">Cell wall formation. Catalyzes the addition of glutamate to the nucleotide precursor UDP-N-acetylmuramoyl-L-alanine (UMA).</text>
</comment>
<dbReference type="Proteomes" id="UP000190837">
    <property type="component" value="Unassembled WGS sequence"/>
</dbReference>
<dbReference type="EMBL" id="FKLO01000049">
    <property type="protein sequence ID" value="SAM65827.1"/>
    <property type="molecule type" value="Genomic_DNA"/>
</dbReference>
<evidence type="ECO:0000256" key="6">
    <source>
        <dbReference type="ARBA" id="ARBA00022840"/>
    </source>
</evidence>
<dbReference type="GO" id="GO:0071555">
    <property type="term" value="P:cell wall organization"/>
    <property type="evidence" value="ECO:0007669"/>
    <property type="project" value="UniProtKB-KW"/>
</dbReference>
<dbReference type="RefSeq" id="WP_079540759.1">
    <property type="nucleotide sequence ID" value="NZ_FKLO01000049.1"/>
</dbReference>
<keyword evidence="6 7" id="KW-0067">ATP-binding</keyword>
<protein>
    <recommendedName>
        <fullName evidence="7 8">UDP-N-acetylmuramoylalanine--D-glutamate ligase</fullName>
        <ecNumber evidence="7 8">6.3.2.9</ecNumber>
    </recommendedName>
    <alternativeName>
        <fullName evidence="7">D-glutamic acid-adding enzyme</fullName>
    </alternativeName>
    <alternativeName>
        <fullName evidence="7">UDP-N-acetylmuramoyl-L-alanyl-D-glutamate synthetase</fullName>
    </alternativeName>
</protein>
<dbReference type="InterPro" id="IPR004101">
    <property type="entry name" value="Mur_ligase_C"/>
</dbReference>
<evidence type="ECO:0000313" key="11">
    <source>
        <dbReference type="EMBL" id="SAM65827.1"/>
    </source>
</evidence>
<evidence type="ECO:0000259" key="9">
    <source>
        <dbReference type="Pfam" id="PF02875"/>
    </source>
</evidence>
<name>A0A1C3H4V8_9GAMM</name>
<dbReference type="NCBIfam" id="TIGR01087">
    <property type="entry name" value="murD"/>
    <property type="match status" value="1"/>
</dbReference>
<evidence type="ECO:0000256" key="7">
    <source>
        <dbReference type="HAMAP-Rule" id="MF_00639"/>
    </source>
</evidence>
<dbReference type="AlphaFoldDB" id="A0A1C3H4V8"/>
<keyword evidence="7 8" id="KW-0961">Cell wall biogenesis/degradation</keyword>
<dbReference type="SUPFAM" id="SSF53244">
    <property type="entry name" value="MurD-like peptide ligases, peptide-binding domain"/>
    <property type="match status" value="1"/>
</dbReference>
<accession>A0A1C3H4V8</accession>
<evidence type="ECO:0000256" key="1">
    <source>
        <dbReference type="ARBA" id="ARBA00004496"/>
    </source>
</evidence>
<comment type="pathway">
    <text evidence="2 7 8">Cell wall biogenesis; peptidoglycan biosynthesis.</text>
</comment>
<comment type="similarity">
    <text evidence="7">Belongs to the MurCDEF family.</text>
</comment>
<gene>
    <name evidence="7" type="primary">murD</name>
    <name evidence="11" type="ORF">CHUV0807_1412</name>
</gene>
<keyword evidence="3 7" id="KW-0963">Cytoplasm</keyword>
<dbReference type="PANTHER" id="PTHR43692">
    <property type="entry name" value="UDP-N-ACETYLMURAMOYLALANINE--D-GLUTAMATE LIGASE"/>
    <property type="match status" value="1"/>
</dbReference>
<keyword evidence="7 8" id="KW-0132">Cell division</keyword>
<evidence type="ECO:0000256" key="3">
    <source>
        <dbReference type="ARBA" id="ARBA00022490"/>
    </source>
</evidence>
<dbReference type="Pfam" id="PF02875">
    <property type="entry name" value="Mur_ligase_C"/>
    <property type="match status" value="1"/>
</dbReference>
<sequence length="436" mass="46430">MDTMTSKLRALALAEPIFVVGMGASGHVALDLLREAGYDAIGLDERLDERRIEKRDFDDPQAFAGAGTLVVSPGVDRRRAAFTHSYAQQINDIELFARLNDKPVLAVTGSNGKSTVVTLLAQALNHAGHKAKLCGNIGRPVLDALFDGEAADCYVIELSSYQLELCPSLYPRVAAVLNVTPDHLDRYDDFAAYAAAKANLVRQSSICILNGDDEACVAMAEDGQNIIYYGTSATLPNRVEGGKIWLHGHALLETARLRLGGAHNHANILCTLLMLEAYGVAPQQVLSALETFAGLPHRMQLVSEENGVRWYDDSKATNIGAAAAALAGIDGTVVLIAGGVGKNQDFSLLARELQQANLRGVLLIGVDNRDMVAAFTAAGIAFEDCGTMDKAVARARAIAQAGDSVLLAPATASFDQYSGYDARGDAFAYEVTSTCR</sequence>
<comment type="subcellular location">
    <subcellularLocation>
        <location evidence="1 7 8">Cytoplasm</location>
    </subcellularLocation>
</comment>
<dbReference type="InterPro" id="IPR005762">
    <property type="entry name" value="MurD"/>
</dbReference>
<dbReference type="InterPro" id="IPR036565">
    <property type="entry name" value="Mur-like_cat_sf"/>
</dbReference>
<comment type="catalytic activity">
    <reaction evidence="7 8">
        <text>UDP-N-acetyl-alpha-D-muramoyl-L-alanine + D-glutamate + ATP = UDP-N-acetyl-alpha-D-muramoyl-L-alanyl-D-glutamate + ADP + phosphate + H(+)</text>
        <dbReference type="Rhea" id="RHEA:16429"/>
        <dbReference type="ChEBI" id="CHEBI:15378"/>
        <dbReference type="ChEBI" id="CHEBI:29986"/>
        <dbReference type="ChEBI" id="CHEBI:30616"/>
        <dbReference type="ChEBI" id="CHEBI:43474"/>
        <dbReference type="ChEBI" id="CHEBI:83898"/>
        <dbReference type="ChEBI" id="CHEBI:83900"/>
        <dbReference type="ChEBI" id="CHEBI:456216"/>
        <dbReference type="EC" id="6.3.2.9"/>
    </reaction>
</comment>
<proteinExistence type="inferred from homology"/>
<feature type="binding site" evidence="7">
    <location>
        <begin position="109"/>
        <end position="115"/>
    </location>
    <ligand>
        <name>ATP</name>
        <dbReference type="ChEBI" id="CHEBI:30616"/>
    </ligand>
</feature>
<dbReference type="GO" id="GO:0009252">
    <property type="term" value="P:peptidoglycan biosynthetic process"/>
    <property type="evidence" value="ECO:0007669"/>
    <property type="project" value="UniProtKB-UniRule"/>
</dbReference>
<keyword evidence="7 8" id="KW-0573">Peptidoglycan synthesis</keyword>